<dbReference type="EMBL" id="SNZR01000016">
    <property type="protein sequence ID" value="TDR87209.1"/>
    <property type="molecule type" value="Genomic_DNA"/>
</dbReference>
<reference evidence="1 2" key="1">
    <citation type="submission" date="2019-03" db="EMBL/GenBank/DDBJ databases">
        <title>Genomic Encyclopedia of Type Strains, Phase IV (KMG-IV): sequencing the most valuable type-strain genomes for metagenomic binning, comparative biology and taxonomic classification.</title>
        <authorList>
            <person name="Goeker M."/>
        </authorList>
    </citation>
    <scope>NUCLEOTIDE SEQUENCE [LARGE SCALE GENOMIC DNA]</scope>
    <source>
        <strain evidence="1 2">DSM 25903</strain>
    </source>
</reference>
<dbReference type="AlphaFoldDB" id="A0A4V3DX41"/>
<comment type="caution">
    <text evidence="1">The sequence shown here is derived from an EMBL/GenBank/DDBJ whole genome shotgun (WGS) entry which is preliminary data.</text>
</comment>
<accession>A0A4V3DX41</accession>
<dbReference type="OrthoDB" id="9792394at2"/>
<dbReference type="InterPro" id="IPR024524">
    <property type="entry name" value="DUF3800"/>
</dbReference>
<name>A0A4V3DX41_9HYPH</name>
<proteinExistence type="predicted"/>
<sequence length="293" mass="33972">MSDSKLEQPYRYVAYIDESGDDGLRKIWPLDSEGASEWLVLSAVVVRAERERDVLAWVKEIKEEIRHRQTPDLHFSRLSDDSKRLAVCQQIAKRDVRCFAVVSNKKNMRGYANPRAAKVPARNWFYCWMCRLLLERVTSFCGHRNKIEKTPLSKLKFEFSERGGMSYSQFRAYLEWIKLQSKSDNLYLSRGDLDWSVVDTTLVESYNHRLRAGLQLADAVASAFYQAIDVRSNGTCKPEFAKALRPRMWQGDDGQIAERGLKAMPSPLWRARLLPQQKDIFSFYGYAPEQIGR</sequence>
<dbReference type="RefSeq" id="WP_133773937.1">
    <property type="nucleotide sequence ID" value="NZ_SNZR01000016.1"/>
</dbReference>
<dbReference type="Proteomes" id="UP000295122">
    <property type="component" value="Unassembled WGS sequence"/>
</dbReference>
<evidence type="ECO:0000313" key="1">
    <source>
        <dbReference type="EMBL" id="TDR87209.1"/>
    </source>
</evidence>
<gene>
    <name evidence="1" type="ORF">EV668_4289</name>
</gene>
<evidence type="ECO:0000313" key="2">
    <source>
        <dbReference type="Proteomes" id="UP000295122"/>
    </source>
</evidence>
<organism evidence="1 2">
    <name type="scientific">Enterovirga rhinocerotis</name>
    <dbReference type="NCBI Taxonomy" id="1339210"/>
    <lineage>
        <taxon>Bacteria</taxon>
        <taxon>Pseudomonadati</taxon>
        <taxon>Pseudomonadota</taxon>
        <taxon>Alphaproteobacteria</taxon>
        <taxon>Hyphomicrobiales</taxon>
        <taxon>Methylobacteriaceae</taxon>
        <taxon>Enterovirga</taxon>
    </lineage>
</organism>
<dbReference type="Pfam" id="PF12686">
    <property type="entry name" value="DUF3800"/>
    <property type="match status" value="1"/>
</dbReference>
<protein>
    <submittedName>
        <fullName evidence="1">Uncharacterized protein DUF3800</fullName>
    </submittedName>
</protein>
<keyword evidence="2" id="KW-1185">Reference proteome</keyword>